<keyword evidence="4 6" id="KW-0560">Oxidoreductase</keyword>
<evidence type="ECO:0000256" key="2">
    <source>
        <dbReference type="ARBA" id="ARBA00022630"/>
    </source>
</evidence>
<dbReference type="PANTHER" id="PTHR12645">
    <property type="entry name" value="ALR/ERV"/>
    <property type="match status" value="1"/>
</dbReference>
<dbReference type="Gene3D" id="1.20.120.310">
    <property type="entry name" value="ERV/ALR sulfhydryl oxidase domain"/>
    <property type="match status" value="1"/>
</dbReference>
<sequence length="131" mass="14621">MSENPIQAILKTFDSFAHGFQAHLSHLFSDLQTSSSIRSRAPKPLTPEESAILQSVEDVSGPASFAKKKSVTPLTKEDIGRATWTLLHSIAAQFPDQPTRQQKRDAKELMAIISRLYPCKECADHFKEVLK</sequence>
<dbReference type="GO" id="GO:0016971">
    <property type="term" value="F:flavin-dependent sulfhydryl oxidase activity"/>
    <property type="evidence" value="ECO:0007669"/>
    <property type="project" value="InterPro"/>
</dbReference>
<keyword evidence="5" id="KW-1015">Disulfide bond</keyword>
<reference evidence="8" key="2">
    <citation type="submission" date="2019-07" db="EMBL/GenBank/DDBJ databases">
        <authorList>
            <person name="Yang Y."/>
            <person name="Bocs S."/>
            <person name="Baudouin L."/>
        </authorList>
    </citation>
    <scope>NUCLEOTIDE SEQUENCE</scope>
    <source>
        <tissue evidence="8">Spear leaf of Hainan Tall coconut</tissue>
    </source>
</reference>
<dbReference type="EMBL" id="CM017876">
    <property type="protein sequence ID" value="KAG1342063.1"/>
    <property type="molecule type" value="Genomic_DNA"/>
</dbReference>
<dbReference type="Proteomes" id="UP000797356">
    <property type="component" value="Chromosome 5"/>
</dbReference>
<dbReference type="PROSITE" id="PS51324">
    <property type="entry name" value="ERV_ALR"/>
    <property type="match status" value="1"/>
</dbReference>
<evidence type="ECO:0000259" key="7">
    <source>
        <dbReference type="PROSITE" id="PS51324"/>
    </source>
</evidence>
<feature type="domain" description="ERV/ALR sulfhydryl oxidase" evidence="7">
    <location>
        <begin position="72"/>
        <end position="131"/>
    </location>
</feature>
<comment type="caution">
    <text evidence="8">The sequence shown here is derived from an EMBL/GenBank/DDBJ whole genome shotgun (WGS) entry which is preliminary data.</text>
</comment>
<proteinExistence type="predicted"/>
<dbReference type="OrthoDB" id="17199at2759"/>
<accession>A0A8K0I822</accession>
<gene>
    <name evidence="8" type="ORF">COCNU_05G002920</name>
</gene>
<comment type="cofactor">
    <cofactor evidence="1 6">
        <name>FAD</name>
        <dbReference type="ChEBI" id="CHEBI:57692"/>
    </cofactor>
</comment>
<reference evidence="8" key="1">
    <citation type="journal article" date="2017" name="Gigascience">
        <title>The genome draft of coconut (Cocos nucifera).</title>
        <authorList>
            <person name="Xiao Y."/>
            <person name="Xu P."/>
            <person name="Fan H."/>
            <person name="Baudouin L."/>
            <person name="Xia W."/>
            <person name="Bocs S."/>
            <person name="Xu J."/>
            <person name="Li Q."/>
            <person name="Guo A."/>
            <person name="Zhou L."/>
            <person name="Li J."/>
            <person name="Wu Y."/>
            <person name="Ma Z."/>
            <person name="Armero A."/>
            <person name="Issali A.E."/>
            <person name="Liu N."/>
            <person name="Peng M."/>
            <person name="Yang Y."/>
        </authorList>
    </citation>
    <scope>NUCLEOTIDE SEQUENCE</scope>
    <source>
        <tissue evidence="8">Spear leaf of Hainan Tall coconut</tissue>
    </source>
</reference>
<dbReference type="GO" id="GO:0050660">
    <property type="term" value="F:flavin adenine dinucleotide binding"/>
    <property type="evidence" value="ECO:0007669"/>
    <property type="project" value="TreeGrafter"/>
</dbReference>
<dbReference type="InterPro" id="IPR039799">
    <property type="entry name" value="ALR/ERV"/>
</dbReference>
<evidence type="ECO:0000313" key="8">
    <source>
        <dbReference type="EMBL" id="KAG1342063.1"/>
    </source>
</evidence>
<keyword evidence="9" id="KW-1185">Reference proteome</keyword>
<protein>
    <recommendedName>
        <fullName evidence="6">Sulfhydryl oxidase</fullName>
        <ecNumber evidence="6">1.8.3.2</ecNumber>
    </recommendedName>
</protein>
<evidence type="ECO:0000313" key="9">
    <source>
        <dbReference type="Proteomes" id="UP000797356"/>
    </source>
</evidence>
<dbReference type="GO" id="GO:0005739">
    <property type="term" value="C:mitochondrion"/>
    <property type="evidence" value="ECO:0007669"/>
    <property type="project" value="TreeGrafter"/>
</dbReference>
<dbReference type="Pfam" id="PF04777">
    <property type="entry name" value="Evr1_Alr"/>
    <property type="match status" value="1"/>
</dbReference>
<organism evidence="8 9">
    <name type="scientific">Cocos nucifera</name>
    <name type="common">Coconut palm</name>
    <dbReference type="NCBI Taxonomy" id="13894"/>
    <lineage>
        <taxon>Eukaryota</taxon>
        <taxon>Viridiplantae</taxon>
        <taxon>Streptophyta</taxon>
        <taxon>Embryophyta</taxon>
        <taxon>Tracheophyta</taxon>
        <taxon>Spermatophyta</taxon>
        <taxon>Magnoliopsida</taxon>
        <taxon>Liliopsida</taxon>
        <taxon>Arecaceae</taxon>
        <taxon>Arecoideae</taxon>
        <taxon>Cocoseae</taxon>
        <taxon>Attaleinae</taxon>
        <taxon>Cocos</taxon>
    </lineage>
</organism>
<evidence type="ECO:0000256" key="5">
    <source>
        <dbReference type="ARBA" id="ARBA00023157"/>
    </source>
</evidence>
<evidence type="ECO:0000256" key="6">
    <source>
        <dbReference type="RuleBase" id="RU371123"/>
    </source>
</evidence>
<name>A0A8K0I822_COCNU</name>
<dbReference type="SUPFAM" id="SSF69000">
    <property type="entry name" value="FAD-dependent thiol oxidase"/>
    <property type="match status" value="1"/>
</dbReference>
<dbReference type="AlphaFoldDB" id="A0A8K0I822"/>
<comment type="catalytic activity">
    <reaction evidence="6">
        <text>2 R'C(R)SH + O2 = R'C(R)S-S(R)CR' + H2O2</text>
        <dbReference type="Rhea" id="RHEA:17357"/>
        <dbReference type="ChEBI" id="CHEBI:15379"/>
        <dbReference type="ChEBI" id="CHEBI:16240"/>
        <dbReference type="ChEBI" id="CHEBI:16520"/>
        <dbReference type="ChEBI" id="CHEBI:17412"/>
        <dbReference type="EC" id="1.8.3.2"/>
    </reaction>
</comment>
<keyword evidence="2 6" id="KW-0285">Flavoprotein</keyword>
<evidence type="ECO:0000256" key="4">
    <source>
        <dbReference type="ARBA" id="ARBA00023002"/>
    </source>
</evidence>
<evidence type="ECO:0000256" key="1">
    <source>
        <dbReference type="ARBA" id="ARBA00001974"/>
    </source>
</evidence>
<dbReference type="EC" id="1.8.3.2" evidence="6"/>
<evidence type="ECO:0000256" key="3">
    <source>
        <dbReference type="ARBA" id="ARBA00022827"/>
    </source>
</evidence>
<dbReference type="InterPro" id="IPR036774">
    <property type="entry name" value="ERV/ALR_sulphydryl_oxid_sf"/>
</dbReference>
<keyword evidence="3 6" id="KW-0274">FAD</keyword>
<dbReference type="InterPro" id="IPR017905">
    <property type="entry name" value="ERV/ALR_sulphydryl_oxidase"/>
</dbReference>
<dbReference type="PANTHER" id="PTHR12645:SF0">
    <property type="entry name" value="FAD-LINKED SULFHYDRYL OXIDASE ALR"/>
    <property type="match status" value="1"/>
</dbReference>